<evidence type="ECO:0000256" key="7">
    <source>
        <dbReference type="SAM" id="SignalP"/>
    </source>
</evidence>
<dbReference type="RefSeq" id="WP_170130536.1">
    <property type="nucleotide sequence ID" value="NZ_FMVW01000010.1"/>
</dbReference>
<keyword evidence="7" id="KW-0732">Signal</keyword>
<sequence>MTTLRSFGTAAATAFVLSMALRSVALAYDLPPAPAQDENYVQAKSKDEPAPGPAGPLPDTLHAAWCSGRYKSYDPQTDTFVSDNNFKRKCVSPYSEEESGEAN</sequence>
<evidence type="ECO:0000256" key="1">
    <source>
        <dbReference type="ARBA" id="ARBA00004167"/>
    </source>
</evidence>
<dbReference type="GO" id="GO:0016020">
    <property type="term" value="C:membrane"/>
    <property type="evidence" value="ECO:0007669"/>
    <property type="project" value="UniProtKB-SubCell"/>
</dbReference>
<organism evidence="8 9">
    <name type="scientific">Afifella marina DSM 2698</name>
    <dbReference type="NCBI Taxonomy" id="1120955"/>
    <lineage>
        <taxon>Bacteria</taxon>
        <taxon>Pseudomonadati</taxon>
        <taxon>Pseudomonadota</taxon>
        <taxon>Alphaproteobacteria</taxon>
        <taxon>Hyphomicrobiales</taxon>
        <taxon>Afifellaceae</taxon>
        <taxon>Afifella</taxon>
    </lineage>
</organism>
<protein>
    <recommendedName>
        <fullName evidence="3">Lectin-like protein BA14k</fullName>
    </recommendedName>
</protein>
<evidence type="ECO:0000256" key="6">
    <source>
        <dbReference type="ARBA" id="ARBA00025321"/>
    </source>
</evidence>
<dbReference type="EMBL" id="FMVW01000010">
    <property type="protein sequence ID" value="SCZ45162.1"/>
    <property type="molecule type" value="Genomic_DNA"/>
</dbReference>
<dbReference type="AlphaFoldDB" id="A0A1G5P6I4"/>
<reference evidence="9" key="1">
    <citation type="submission" date="2016-10" db="EMBL/GenBank/DDBJ databases">
        <authorList>
            <person name="Varghese N."/>
            <person name="Submissions S."/>
        </authorList>
    </citation>
    <scope>NUCLEOTIDE SEQUENCE [LARGE SCALE GENOMIC DNA]</scope>
    <source>
        <strain evidence="9">DSM 2698</strain>
    </source>
</reference>
<keyword evidence="4" id="KW-1003">Cell membrane</keyword>
<evidence type="ECO:0000313" key="8">
    <source>
        <dbReference type="EMBL" id="SCZ45162.1"/>
    </source>
</evidence>
<evidence type="ECO:0000256" key="5">
    <source>
        <dbReference type="ARBA" id="ARBA00022734"/>
    </source>
</evidence>
<name>A0A1G5P6I4_AFIMA</name>
<comment type="similarity">
    <text evidence="2">Belongs to the BA14k family.</text>
</comment>
<keyword evidence="5" id="KW-0430">Lectin</keyword>
<keyword evidence="4" id="KW-0472">Membrane</keyword>
<dbReference type="Pfam" id="PF07886">
    <property type="entry name" value="BA14K"/>
    <property type="match status" value="1"/>
</dbReference>
<accession>A0A1G5P6I4</accession>
<dbReference type="InterPro" id="IPR012413">
    <property type="entry name" value="BA14K"/>
</dbReference>
<evidence type="ECO:0000256" key="2">
    <source>
        <dbReference type="ARBA" id="ARBA00010270"/>
    </source>
</evidence>
<comment type="function">
    <text evidence="6">Has immunoglobulin-binding and hemagglutination properties, and can bind to mannose. Essential for virulence. May be involved in LPS biosynthesis or polysaccharide transport.</text>
</comment>
<gene>
    <name evidence="8" type="ORF">SAMN03080610_03346</name>
</gene>
<keyword evidence="9" id="KW-1185">Reference proteome</keyword>
<evidence type="ECO:0000313" key="9">
    <source>
        <dbReference type="Proteomes" id="UP000199347"/>
    </source>
</evidence>
<evidence type="ECO:0000256" key="3">
    <source>
        <dbReference type="ARBA" id="ARBA00020552"/>
    </source>
</evidence>
<proteinExistence type="inferred from homology"/>
<evidence type="ECO:0000256" key="4">
    <source>
        <dbReference type="ARBA" id="ARBA00022475"/>
    </source>
</evidence>
<feature type="chain" id="PRO_5011471701" description="Lectin-like protein BA14k" evidence="7">
    <location>
        <begin position="28"/>
        <end position="103"/>
    </location>
</feature>
<comment type="subcellular location">
    <subcellularLocation>
        <location evidence="1">Membrane</location>
        <topology evidence="1">Single-pass membrane protein</topology>
    </subcellularLocation>
</comment>
<dbReference type="GO" id="GO:0030246">
    <property type="term" value="F:carbohydrate binding"/>
    <property type="evidence" value="ECO:0007669"/>
    <property type="project" value="UniProtKB-KW"/>
</dbReference>
<dbReference type="Proteomes" id="UP000199347">
    <property type="component" value="Unassembled WGS sequence"/>
</dbReference>
<feature type="signal peptide" evidence="7">
    <location>
        <begin position="1"/>
        <end position="27"/>
    </location>
</feature>